<dbReference type="EMBL" id="JAVDPW010000010">
    <property type="protein sequence ID" value="MDR6292916.1"/>
    <property type="molecule type" value="Genomic_DNA"/>
</dbReference>
<organism evidence="2 3">
    <name type="scientific">Inquilinus ginsengisoli</name>
    <dbReference type="NCBI Taxonomy" id="363840"/>
    <lineage>
        <taxon>Bacteria</taxon>
        <taxon>Pseudomonadati</taxon>
        <taxon>Pseudomonadota</taxon>
        <taxon>Alphaproteobacteria</taxon>
        <taxon>Rhodospirillales</taxon>
        <taxon>Rhodospirillaceae</taxon>
        <taxon>Inquilinus</taxon>
    </lineage>
</organism>
<gene>
    <name evidence="2" type="ORF">E9232_005461</name>
</gene>
<dbReference type="InterPro" id="IPR044922">
    <property type="entry name" value="DUF2063_N_sf"/>
</dbReference>
<proteinExistence type="predicted"/>
<name>A0ABU1JWD0_9PROT</name>
<sequence>MLHDLQAAFRSAVLLGDAAAACSGLVSDRVAADRRLAIHRHNVLVSLTEALRATFPVAADRLGERFPALAQAFVEAAPPRRPQLLAYGDGFPAFLAIALSDSDNAALPDLARLEWARVEACFAADAEPLRPDRLAAVPPDRGSDICFRLHPTVRMVASPHPLLTLWAGTAPDTAATGAVLVLRSGGALEMAALSTGEFAFLRMVRAGTTLDVAAATAAAADPGFALQAVLAAQFARGTFCGFSLHPA</sequence>
<comment type="caution">
    <text evidence="2">The sequence shown here is derived from an EMBL/GenBank/DDBJ whole genome shotgun (WGS) entry which is preliminary data.</text>
</comment>
<accession>A0ABU1JWD0</accession>
<evidence type="ECO:0000313" key="3">
    <source>
        <dbReference type="Proteomes" id="UP001262410"/>
    </source>
</evidence>
<feature type="domain" description="Putative DNA-binding" evidence="1">
    <location>
        <begin position="5"/>
        <end position="95"/>
    </location>
</feature>
<dbReference type="InterPro" id="IPR018640">
    <property type="entry name" value="DUF2063"/>
</dbReference>
<dbReference type="Proteomes" id="UP001262410">
    <property type="component" value="Unassembled WGS sequence"/>
</dbReference>
<dbReference type="Gene3D" id="1.10.150.690">
    <property type="entry name" value="DUF2063"/>
    <property type="match status" value="1"/>
</dbReference>
<evidence type="ECO:0000259" key="1">
    <source>
        <dbReference type="Pfam" id="PF09836"/>
    </source>
</evidence>
<dbReference type="RefSeq" id="WP_309799434.1">
    <property type="nucleotide sequence ID" value="NZ_JAVDPW010000010.1"/>
</dbReference>
<reference evidence="2 3" key="1">
    <citation type="submission" date="2023-07" db="EMBL/GenBank/DDBJ databases">
        <title>Sorghum-associated microbial communities from plants grown in Nebraska, USA.</title>
        <authorList>
            <person name="Schachtman D."/>
        </authorList>
    </citation>
    <scope>NUCLEOTIDE SEQUENCE [LARGE SCALE GENOMIC DNA]</scope>
    <source>
        <strain evidence="2 3">584</strain>
    </source>
</reference>
<dbReference type="Pfam" id="PF09836">
    <property type="entry name" value="DUF2063"/>
    <property type="match status" value="1"/>
</dbReference>
<keyword evidence="3" id="KW-1185">Reference proteome</keyword>
<protein>
    <recommendedName>
        <fullName evidence="1">Putative DNA-binding domain-containing protein</fullName>
    </recommendedName>
</protein>
<evidence type="ECO:0000313" key="2">
    <source>
        <dbReference type="EMBL" id="MDR6292916.1"/>
    </source>
</evidence>